<feature type="region of interest" description="Disordered" evidence="1">
    <location>
        <begin position="75"/>
        <end position="94"/>
    </location>
</feature>
<dbReference type="Proteomes" id="UP000887565">
    <property type="component" value="Unplaced"/>
</dbReference>
<keyword evidence="2" id="KW-1185">Reference proteome</keyword>
<protein>
    <submittedName>
        <fullName evidence="3">Uncharacterized protein</fullName>
    </submittedName>
</protein>
<dbReference type="AlphaFoldDB" id="A0A915L7S4"/>
<accession>A0A915L7S4</accession>
<evidence type="ECO:0000313" key="3">
    <source>
        <dbReference type="WBParaSite" id="nRc.2.0.1.t46867-RA"/>
    </source>
</evidence>
<organism evidence="2 3">
    <name type="scientific">Romanomermis culicivorax</name>
    <name type="common">Nematode worm</name>
    <dbReference type="NCBI Taxonomy" id="13658"/>
    <lineage>
        <taxon>Eukaryota</taxon>
        <taxon>Metazoa</taxon>
        <taxon>Ecdysozoa</taxon>
        <taxon>Nematoda</taxon>
        <taxon>Enoplea</taxon>
        <taxon>Dorylaimia</taxon>
        <taxon>Mermithida</taxon>
        <taxon>Mermithoidea</taxon>
        <taxon>Mermithidae</taxon>
        <taxon>Romanomermis</taxon>
    </lineage>
</organism>
<proteinExistence type="predicted"/>
<evidence type="ECO:0000313" key="2">
    <source>
        <dbReference type="Proteomes" id="UP000887565"/>
    </source>
</evidence>
<reference evidence="3" key="1">
    <citation type="submission" date="2022-11" db="UniProtKB">
        <authorList>
            <consortium name="WormBaseParasite"/>
        </authorList>
    </citation>
    <scope>IDENTIFICATION</scope>
</reference>
<feature type="compositionally biased region" description="Low complexity" evidence="1">
    <location>
        <begin position="84"/>
        <end position="94"/>
    </location>
</feature>
<name>A0A915L7S4_ROMCU</name>
<evidence type="ECO:0000256" key="1">
    <source>
        <dbReference type="SAM" id="MobiDB-lite"/>
    </source>
</evidence>
<sequence>MLNYWNSYISENFTDGDCLNPNLLDTLLMASCDGKLTCESTNWTTSGANICIEVERHRKTKNDKLTNRLERRAKEPGARMLTASSGRSVKGSCSSGFGSKNLGGYPRIRIAAHP</sequence>
<dbReference type="WBParaSite" id="nRc.2.0.1.t46867-RA">
    <property type="protein sequence ID" value="nRc.2.0.1.t46867-RA"/>
    <property type="gene ID" value="nRc.2.0.1.g46867"/>
</dbReference>